<gene>
    <name evidence="6" type="primary">maf</name>
    <name evidence="6" type="ORF">FOZ76_10160</name>
</gene>
<comment type="function">
    <text evidence="5">Nucleoside triphosphate pyrophosphatase that hydrolyzes 7-methyl-GTP (m(7)GTP). May have a dual role in cell division arrest and in preventing the incorporation of modified nucleotides into cellular nucleic acids.</text>
</comment>
<organism evidence="6 7">
    <name type="scientific">Verticiella sediminum</name>
    <dbReference type="NCBI Taxonomy" id="1247510"/>
    <lineage>
        <taxon>Bacteria</taxon>
        <taxon>Pseudomonadati</taxon>
        <taxon>Pseudomonadota</taxon>
        <taxon>Betaproteobacteria</taxon>
        <taxon>Burkholderiales</taxon>
        <taxon>Alcaligenaceae</taxon>
        <taxon>Verticiella</taxon>
    </lineage>
</organism>
<dbReference type="AlphaFoldDB" id="A0A556AS14"/>
<dbReference type="PIRSF" id="PIRSF006305">
    <property type="entry name" value="Maf"/>
    <property type="match status" value="1"/>
</dbReference>
<feature type="active site" description="Proton acceptor" evidence="5">
    <location>
        <position position="73"/>
    </location>
</feature>
<name>A0A556AS14_9BURK</name>
<evidence type="ECO:0000313" key="7">
    <source>
        <dbReference type="Proteomes" id="UP000318405"/>
    </source>
</evidence>
<dbReference type="Pfam" id="PF02545">
    <property type="entry name" value="Maf"/>
    <property type="match status" value="1"/>
</dbReference>
<feature type="site" description="Important for substrate specificity" evidence="5">
    <location>
        <position position="74"/>
    </location>
</feature>
<feature type="site" description="Important for substrate specificity" evidence="5">
    <location>
        <position position="16"/>
    </location>
</feature>
<dbReference type="InterPro" id="IPR003697">
    <property type="entry name" value="Maf-like"/>
</dbReference>
<sequence length="204" mass="21759">MPDSTPRLILGSTSRYRRELLERLRLPFEVVAPLVDETPLPGEAPADLAMRLAVAKARAVAAQHPDAVVIGSDQVALCEGTVLGKPGSFERALEQLRLMSGREVVFHSALAVVRGERVSSEDVMTHCRVRELDEASLVAYLRAETPYDTAGSAKAEALGIALMASIRSDDPTALIGLPLIALTRMLVDAGIDPLRSAAPREGAA</sequence>
<dbReference type="EMBL" id="VLTJ01000020">
    <property type="protein sequence ID" value="TSH95751.1"/>
    <property type="molecule type" value="Genomic_DNA"/>
</dbReference>
<dbReference type="RefSeq" id="WP_143948066.1">
    <property type="nucleotide sequence ID" value="NZ_BAABMB010000002.1"/>
</dbReference>
<dbReference type="OrthoDB" id="9813694at2"/>
<proteinExistence type="inferred from homology"/>
<dbReference type="PANTHER" id="PTHR43213">
    <property type="entry name" value="BIFUNCTIONAL DTTP/UTP PYROPHOSPHATASE/METHYLTRANSFERASE PROTEIN-RELATED"/>
    <property type="match status" value="1"/>
</dbReference>
<evidence type="ECO:0000256" key="3">
    <source>
        <dbReference type="ARBA" id="ARBA00022801"/>
    </source>
</evidence>
<dbReference type="SUPFAM" id="SSF52972">
    <property type="entry name" value="ITPase-like"/>
    <property type="match status" value="1"/>
</dbReference>
<dbReference type="HAMAP" id="MF_00528">
    <property type="entry name" value="Maf"/>
    <property type="match status" value="1"/>
</dbReference>
<evidence type="ECO:0000256" key="4">
    <source>
        <dbReference type="ARBA" id="ARBA00023080"/>
    </source>
</evidence>
<accession>A0A556AS14</accession>
<comment type="similarity">
    <text evidence="5">Belongs to the Maf family. YceF subfamily.</text>
</comment>
<dbReference type="NCBIfam" id="TIGR00172">
    <property type="entry name" value="maf"/>
    <property type="match status" value="1"/>
</dbReference>
<dbReference type="GO" id="GO:0009117">
    <property type="term" value="P:nucleotide metabolic process"/>
    <property type="evidence" value="ECO:0007669"/>
    <property type="project" value="UniProtKB-KW"/>
</dbReference>
<protein>
    <recommendedName>
        <fullName evidence="5">7-methyl-GTP pyrophosphatase</fullName>
        <shortName evidence="5">m(7)GTP pyrophosphatase</shortName>
        <ecNumber evidence="5">3.6.1.-</ecNumber>
    </recommendedName>
</protein>
<dbReference type="PANTHER" id="PTHR43213:SF10">
    <property type="entry name" value="7-METHYL-GTP PYROPHOSPHATASE"/>
    <property type="match status" value="1"/>
</dbReference>
<dbReference type="GO" id="GO:0005737">
    <property type="term" value="C:cytoplasm"/>
    <property type="evidence" value="ECO:0007669"/>
    <property type="project" value="UniProtKB-SubCell"/>
</dbReference>
<reference evidence="6 7" key="1">
    <citation type="submission" date="2019-07" db="EMBL/GenBank/DDBJ databases">
        <title>Qingshengfaniella alkalisoli gen. nov., sp. nov., isolated from saline soil.</title>
        <authorList>
            <person name="Xu L."/>
            <person name="Huang X.-X."/>
            <person name="Sun J.-Q."/>
        </authorList>
    </citation>
    <scope>NUCLEOTIDE SEQUENCE [LARGE SCALE GENOMIC DNA]</scope>
    <source>
        <strain evidence="6 7">DSM 27279</strain>
    </source>
</reference>
<comment type="caution">
    <text evidence="5">Lacks conserved residue(s) required for the propagation of feature annotation.</text>
</comment>
<keyword evidence="7" id="KW-1185">Reference proteome</keyword>
<keyword evidence="4 5" id="KW-0546">Nucleotide metabolism</keyword>
<dbReference type="InterPro" id="IPR029001">
    <property type="entry name" value="ITPase-like_fam"/>
</dbReference>
<evidence type="ECO:0000256" key="2">
    <source>
        <dbReference type="ARBA" id="ARBA00022490"/>
    </source>
</evidence>
<evidence type="ECO:0000256" key="1">
    <source>
        <dbReference type="ARBA" id="ARBA00004496"/>
    </source>
</evidence>
<dbReference type="EC" id="3.6.1.-" evidence="5"/>
<comment type="subcellular location">
    <subcellularLocation>
        <location evidence="1 5">Cytoplasm</location>
    </subcellularLocation>
</comment>
<keyword evidence="3 5" id="KW-0378">Hydrolase</keyword>
<keyword evidence="2 5" id="KW-0963">Cytoplasm</keyword>
<comment type="caution">
    <text evidence="6">The sequence shown here is derived from an EMBL/GenBank/DDBJ whole genome shotgun (WGS) entry which is preliminary data.</text>
</comment>
<evidence type="ECO:0000313" key="6">
    <source>
        <dbReference type="EMBL" id="TSH95751.1"/>
    </source>
</evidence>
<dbReference type="GO" id="GO:0047429">
    <property type="term" value="F:nucleoside triphosphate diphosphatase activity"/>
    <property type="evidence" value="ECO:0007669"/>
    <property type="project" value="InterPro"/>
</dbReference>
<dbReference type="Proteomes" id="UP000318405">
    <property type="component" value="Unassembled WGS sequence"/>
</dbReference>
<comment type="cofactor">
    <cofactor evidence="5">
        <name>a divalent metal cation</name>
        <dbReference type="ChEBI" id="CHEBI:60240"/>
    </cofactor>
</comment>
<feature type="site" description="Important for substrate specificity" evidence="5">
    <location>
        <position position="156"/>
    </location>
</feature>
<evidence type="ECO:0000256" key="5">
    <source>
        <dbReference type="HAMAP-Rule" id="MF_00528"/>
    </source>
</evidence>
<comment type="catalytic activity">
    <reaction evidence="5">
        <text>N(7)-methyl-GTP + H2O = N(7)-methyl-GMP + diphosphate + H(+)</text>
        <dbReference type="Rhea" id="RHEA:58744"/>
        <dbReference type="ChEBI" id="CHEBI:15377"/>
        <dbReference type="ChEBI" id="CHEBI:15378"/>
        <dbReference type="ChEBI" id="CHEBI:33019"/>
        <dbReference type="ChEBI" id="CHEBI:58285"/>
        <dbReference type="ChEBI" id="CHEBI:87133"/>
    </reaction>
</comment>
<dbReference type="Gene3D" id="3.90.950.10">
    <property type="match status" value="1"/>
</dbReference>